<dbReference type="PANTHER" id="PTHR34293:SF1">
    <property type="entry name" value="HTH-TYPE TRANSCRIPTIONAL REGULATOR TRMBL2"/>
    <property type="match status" value="1"/>
</dbReference>
<dbReference type="SUPFAM" id="SSF46894">
    <property type="entry name" value="C-terminal effector domain of the bipartite response regulators"/>
    <property type="match status" value="1"/>
</dbReference>
<dbReference type="InterPro" id="IPR000792">
    <property type="entry name" value="Tscrpt_reg_LuxR_C"/>
</dbReference>
<proteinExistence type="predicted"/>
<dbReference type="GO" id="GO:0003677">
    <property type="term" value="F:DNA binding"/>
    <property type="evidence" value="ECO:0007669"/>
    <property type="project" value="InterPro"/>
</dbReference>
<dbReference type="PANTHER" id="PTHR34293">
    <property type="entry name" value="HTH-TYPE TRANSCRIPTIONAL REGULATOR TRMBL2"/>
    <property type="match status" value="1"/>
</dbReference>
<dbReference type="InterPro" id="IPR051797">
    <property type="entry name" value="TrmB-like"/>
</dbReference>
<dbReference type="AlphaFoldDB" id="A0A6F8YAC1"/>
<name>A0A6F8YAC1_9ACTN</name>
<feature type="domain" description="HTH luxR-type" evidence="1">
    <location>
        <begin position="254"/>
        <end position="319"/>
    </location>
</feature>
<evidence type="ECO:0000313" key="3">
    <source>
        <dbReference type="Proteomes" id="UP000503011"/>
    </source>
</evidence>
<dbReference type="InterPro" id="IPR036390">
    <property type="entry name" value="WH_DNA-bd_sf"/>
</dbReference>
<dbReference type="EMBL" id="AP022871">
    <property type="protein sequence ID" value="BCB82901.1"/>
    <property type="molecule type" value="Genomic_DNA"/>
</dbReference>
<dbReference type="InterPro" id="IPR016032">
    <property type="entry name" value="Sig_transdc_resp-reg_C-effctor"/>
</dbReference>
<sequence length="342" mass="37318">MSALEKVAPTLTRWGMPADAEVVYRAVGMRSHSTALDLARELGMARVRVDRALSLLHDAGLVRPSRPRPGLHWSVDETVDLNRFGYGSRRPSRDRLAPAGAARDGEVRLGREHFHLTSRAKAQHRVNDLLEVARRELLTFNTERTFEPATLQAVAASSHRLFARGVQVRELGVGDHDPDLLVPYGGLRLSPSIYRVAGGRPMKLIVIDRRVALFPVDPGNHERGYLEVSNPAVVESLVRTFETHWDAGAGLPEDGGRDFVLSPREEAVVALLAAGQTDAATARKLSISERSVSNVVRGLMDRLGVGNRFQLGLALGRLAAVPLPPKARVRADPEKQPGPDPG</sequence>
<accession>A0A6F8YAC1</accession>
<dbReference type="GO" id="GO:0006355">
    <property type="term" value="P:regulation of DNA-templated transcription"/>
    <property type="evidence" value="ECO:0007669"/>
    <property type="project" value="InterPro"/>
</dbReference>
<dbReference type="PROSITE" id="PS50043">
    <property type="entry name" value="HTH_LUXR_2"/>
    <property type="match status" value="1"/>
</dbReference>
<reference evidence="2 3" key="2">
    <citation type="submission" date="2020-03" db="EMBL/GenBank/DDBJ databases">
        <authorList>
            <person name="Ichikawa N."/>
            <person name="Kimura A."/>
            <person name="Kitahashi Y."/>
            <person name="Uohara A."/>
        </authorList>
    </citation>
    <scope>NUCLEOTIDE SEQUENCE [LARGE SCALE GENOMIC DNA]</scope>
    <source>
        <strain evidence="2 3">NBRC 105367</strain>
    </source>
</reference>
<dbReference type="CDD" id="cd06170">
    <property type="entry name" value="LuxR_C_like"/>
    <property type="match status" value="1"/>
</dbReference>
<evidence type="ECO:0000313" key="2">
    <source>
        <dbReference type="EMBL" id="BCB82901.1"/>
    </source>
</evidence>
<organism evidence="2 3">
    <name type="scientific">Phytohabitans suffuscus</name>
    <dbReference type="NCBI Taxonomy" id="624315"/>
    <lineage>
        <taxon>Bacteria</taxon>
        <taxon>Bacillati</taxon>
        <taxon>Actinomycetota</taxon>
        <taxon>Actinomycetes</taxon>
        <taxon>Micromonosporales</taxon>
        <taxon>Micromonosporaceae</taxon>
    </lineage>
</organism>
<dbReference type="Proteomes" id="UP000503011">
    <property type="component" value="Chromosome"/>
</dbReference>
<gene>
    <name evidence="2" type="ORF">Psuf_002140</name>
</gene>
<protein>
    <recommendedName>
        <fullName evidence="1">HTH luxR-type domain-containing protein</fullName>
    </recommendedName>
</protein>
<dbReference type="InterPro" id="IPR036388">
    <property type="entry name" value="WH-like_DNA-bd_sf"/>
</dbReference>
<keyword evidence="3" id="KW-1185">Reference proteome</keyword>
<dbReference type="SUPFAM" id="SSF46785">
    <property type="entry name" value="Winged helix' DNA-binding domain"/>
    <property type="match status" value="1"/>
</dbReference>
<dbReference type="Pfam" id="PF00196">
    <property type="entry name" value="GerE"/>
    <property type="match status" value="1"/>
</dbReference>
<reference evidence="2 3" key="1">
    <citation type="submission" date="2020-03" db="EMBL/GenBank/DDBJ databases">
        <title>Whole genome shotgun sequence of Phytohabitans suffuscus NBRC 105367.</title>
        <authorList>
            <person name="Komaki H."/>
            <person name="Tamura T."/>
        </authorList>
    </citation>
    <scope>NUCLEOTIDE SEQUENCE [LARGE SCALE GENOMIC DNA]</scope>
    <source>
        <strain evidence="2 3">NBRC 105367</strain>
    </source>
</reference>
<dbReference type="RefSeq" id="WP_173152755.1">
    <property type="nucleotide sequence ID" value="NZ_AP022871.1"/>
</dbReference>
<evidence type="ECO:0000259" key="1">
    <source>
        <dbReference type="PROSITE" id="PS50043"/>
    </source>
</evidence>
<dbReference type="SMART" id="SM00421">
    <property type="entry name" value="HTH_LUXR"/>
    <property type="match status" value="1"/>
</dbReference>
<dbReference type="Gene3D" id="1.10.10.10">
    <property type="entry name" value="Winged helix-like DNA-binding domain superfamily/Winged helix DNA-binding domain"/>
    <property type="match status" value="1"/>
</dbReference>
<dbReference type="KEGG" id="psuu:Psuf_002140"/>